<feature type="transmembrane region" description="Helical" evidence="9">
    <location>
        <begin position="33"/>
        <end position="52"/>
    </location>
</feature>
<comment type="catalytic activity">
    <reaction evidence="1 9">
        <text>riboflavin(in) = riboflavin(out)</text>
        <dbReference type="Rhea" id="RHEA:35015"/>
        <dbReference type="ChEBI" id="CHEBI:57986"/>
    </reaction>
</comment>
<dbReference type="InterPro" id="IPR036259">
    <property type="entry name" value="MFS_trans_sf"/>
</dbReference>
<comment type="function">
    <text evidence="9">Plasma membrane transporter mediating the uptake by cells of the water soluble vitamin B2/riboflavin that plays a key role in biochemical oxidation-reduction reactions of the carbohydrate, lipid, and amino acid metabolism.</text>
</comment>
<organism evidence="11 12">
    <name type="scientific">Macrostomum lignano</name>
    <dbReference type="NCBI Taxonomy" id="282301"/>
    <lineage>
        <taxon>Eukaryota</taxon>
        <taxon>Metazoa</taxon>
        <taxon>Spiralia</taxon>
        <taxon>Lophotrochozoa</taxon>
        <taxon>Platyhelminthes</taxon>
        <taxon>Rhabditophora</taxon>
        <taxon>Macrostomorpha</taxon>
        <taxon>Macrostomida</taxon>
        <taxon>Macrostomidae</taxon>
        <taxon>Macrostomum</taxon>
    </lineage>
</organism>
<feature type="transmembrane region" description="Helical" evidence="9">
    <location>
        <begin position="164"/>
        <end position="188"/>
    </location>
</feature>
<name>A0A267E000_9PLAT</name>
<dbReference type="Pfam" id="PF06237">
    <property type="entry name" value="SLC52_ribofla_tr"/>
    <property type="match status" value="1"/>
</dbReference>
<keyword evidence="4 9" id="KW-0813">Transport</keyword>
<evidence type="ECO:0000256" key="8">
    <source>
        <dbReference type="ARBA" id="ARBA00023136"/>
    </source>
</evidence>
<feature type="region of interest" description="Disordered" evidence="10">
    <location>
        <begin position="255"/>
        <end position="282"/>
    </location>
</feature>
<feature type="non-terminal residue" evidence="11">
    <location>
        <position position="1"/>
    </location>
</feature>
<feature type="transmembrane region" description="Helical" evidence="9">
    <location>
        <begin position="420"/>
        <end position="449"/>
    </location>
</feature>
<keyword evidence="5 9" id="KW-1003">Cell membrane</keyword>
<evidence type="ECO:0000256" key="6">
    <source>
        <dbReference type="ARBA" id="ARBA00022692"/>
    </source>
</evidence>
<dbReference type="Proteomes" id="UP000215902">
    <property type="component" value="Unassembled WGS sequence"/>
</dbReference>
<dbReference type="OrthoDB" id="9995836at2759"/>
<proteinExistence type="inferred from homology"/>
<dbReference type="EMBL" id="NIVC01002956">
    <property type="protein sequence ID" value="PAA54179.1"/>
    <property type="molecule type" value="Genomic_DNA"/>
</dbReference>
<evidence type="ECO:0000313" key="11">
    <source>
        <dbReference type="EMBL" id="PAA54179.1"/>
    </source>
</evidence>
<evidence type="ECO:0000256" key="10">
    <source>
        <dbReference type="SAM" id="MobiDB-lite"/>
    </source>
</evidence>
<evidence type="ECO:0000256" key="5">
    <source>
        <dbReference type="ARBA" id="ARBA00022475"/>
    </source>
</evidence>
<protein>
    <recommendedName>
        <fullName evidence="9">Riboflavin transporter</fullName>
    </recommendedName>
</protein>
<feature type="transmembrane region" description="Helical" evidence="9">
    <location>
        <begin position="349"/>
        <end position="370"/>
    </location>
</feature>
<comment type="similarity">
    <text evidence="3 9">Belongs to the riboflavin transporter family.</text>
</comment>
<feature type="transmembrane region" description="Helical" evidence="9">
    <location>
        <begin position="288"/>
        <end position="308"/>
    </location>
</feature>
<dbReference type="PANTHER" id="PTHR12929:SF10">
    <property type="entry name" value="RIBOFLAVIN TRANSPORTER"/>
    <property type="match status" value="1"/>
</dbReference>
<sequence>EPKAPASRQSMSLPSMSERPEAPPSPRTAPPRLSMLACFLIGSFALGSWIDINGVFNQLPLMVKSLPEGWSLPSYLAVIVQLGNIGPAAFLLASRLSRGKFTDRAGVFVINATGAVALLVLAFVWPITIDGRSLPLMLVVLTLSLVDCSSSVVYLSYMSAYPTAYLSALYVGEGVGGLIPGLLALIQGSGGAPECINGTHPEYAPPRYSVGAFYGLLCGMLCYSLLAFWLLTAWPFKLANRPPLKTEQQLAASAAQVSPQPDASHRNTPDETTSLRQPRRSGSAPNRAFLLCLVALLNAWGTGLLPSLQSYSALPYGYSAYHLAVTLANLANPLACFATFAWRARTARSLLALVAAGCLASGYVTTLAAMSPTPPLLHGGLGAALMIIGWTAASGLFSFAKACIAASVSEGGSSGEGRRWLRLTGVATQAGAAVGAVVGFLLSVVFGVLKDAPPC</sequence>
<accession>A0A267E000</accession>
<dbReference type="GO" id="GO:0032217">
    <property type="term" value="F:riboflavin transmembrane transporter activity"/>
    <property type="evidence" value="ECO:0007669"/>
    <property type="project" value="UniProtKB-UniRule"/>
</dbReference>
<comment type="subcellular location">
    <subcellularLocation>
        <location evidence="2 9">Cell membrane</location>
        <topology evidence="2 9">Multi-pass membrane protein</topology>
    </subcellularLocation>
</comment>
<feature type="transmembrane region" description="Helical" evidence="9">
    <location>
        <begin position="134"/>
        <end position="157"/>
    </location>
</feature>
<evidence type="ECO:0000256" key="4">
    <source>
        <dbReference type="ARBA" id="ARBA00022448"/>
    </source>
</evidence>
<evidence type="ECO:0000256" key="3">
    <source>
        <dbReference type="ARBA" id="ARBA00006366"/>
    </source>
</evidence>
<keyword evidence="6 9" id="KW-0812">Transmembrane</keyword>
<evidence type="ECO:0000256" key="2">
    <source>
        <dbReference type="ARBA" id="ARBA00004651"/>
    </source>
</evidence>
<dbReference type="SUPFAM" id="SSF103473">
    <property type="entry name" value="MFS general substrate transporter"/>
    <property type="match status" value="1"/>
</dbReference>
<feature type="transmembrane region" description="Helical" evidence="9">
    <location>
        <begin position="105"/>
        <end position="128"/>
    </location>
</feature>
<gene>
    <name evidence="11" type="ORF">BOX15_Mlig001715g1</name>
</gene>
<keyword evidence="12" id="KW-1185">Reference proteome</keyword>
<keyword evidence="8 9" id="KW-0472">Membrane</keyword>
<feature type="transmembrane region" description="Helical" evidence="9">
    <location>
        <begin position="376"/>
        <end position="399"/>
    </location>
</feature>
<dbReference type="PANTHER" id="PTHR12929">
    <property type="entry name" value="SOLUTE CARRIER FAMILY 52"/>
    <property type="match status" value="1"/>
</dbReference>
<dbReference type="GO" id="GO:0005886">
    <property type="term" value="C:plasma membrane"/>
    <property type="evidence" value="ECO:0007669"/>
    <property type="project" value="UniProtKB-SubCell"/>
</dbReference>
<evidence type="ECO:0000313" key="12">
    <source>
        <dbReference type="Proteomes" id="UP000215902"/>
    </source>
</evidence>
<feature type="transmembrane region" description="Helical" evidence="9">
    <location>
        <begin position="320"/>
        <end position="342"/>
    </location>
</feature>
<feature type="transmembrane region" description="Helical" evidence="9">
    <location>
        <begin position="208"/>
        <end position="231"/>
    </location>
</feature>
<evidence type="ECO:0000256" key="7">
    <source>
        <dbReference type="ARBA" id="ARBA00022989"/>
    </source>
</evidence>
<evidence type="ECO:0000256" key="9">
    <source>
        <dbReference type="RuleBase" id="RU368035"/>
    </source>
</evidence>
<feature type="region of interest" description="Disordered" evidence="10">
    <location>
        <begin position="1"/>
        <end position="29"/>
    </location>
</feature>
<dbReference type="AlphaFoldDB" id="A0A267E000"/>
<dbReference type="InterPro" id="IPR009357">
    <property type="entry name" value="Riboflavin_transptr"/>
</dbReference>
<evidence type="ECO:0000256" key="1">
    <source>
        <dbReference type="ARBA" id="ARBA00000215"/>
    </source>
</evidence>
<comment type="caution">
    <text evidence="11">The sequence shown here is derived from an EMBL/GenBank/DDBJ whole genome shotgun (WGS) entry which is preliminary data.</text>
</comment>
<feature type="transmembrane region" description="Helical" evidence="9">
    <location>
        <begin position="72"/>
        <end position="93"/>
    </location>
</feature>
<reference evidence="11 12" key="1">
    <citation type="submission" date="2017-06" db="EMBL/GenBank/DDBJ databases">
        <title>A platform for efficient transgenesis in Macrostomum lignano, a flatworm model organism for stem cell research.</title>
        <authorList>
            <person name="Berezikov E."/>
        </authorList>
    </citation>
    <scope>NUCLEOTIDE SEQUENCE [LARGE SCALE GENOMIC DNA]</scope>
    <source>
        <strain evidence="11">DV1</strain>
        <tissue evidence="11">Whole organism</tissue>
    </source>
</reference>
<keyword evidence="7 9" id="KW-1133">Transmembrane helix</keyword>